<dbReference type="AlphaFoldDB" id="A0A5B2TWM1"/>
<sequence length="427" mass="48322">MKDHKEFIKESFKLIERKLSKGNIHSWETRDYQALSESIQKETGTLLSVSTLKRLSGKVKYGSRPNTATLNALAQYVGFKDWRAFVQDSEASNPPIQILTKAKSRNTKILLILLLVLTASTLALFVIEKNKLSYKSDDFVFKGKSVTTGLPNSVVFNFDASVADDDAKIEIQQDWDKRKRTLVNKNDSVSTSIYYWPGYFKSKLVIDDTIVKEHDILIPTAGWLGMIEQEEQPIYLDSMDIYRDKKLAISKETLLVHNVDPSVEKVVVGFYLVKDFGEIYTDNFEMNASVRNEYIDGLSGACQRVTVLVLYDGGAIGIPLSKSGCISELTLMTFEDYVDGKKSDLSGFGVDFSKYVALKCISKDQKFNIFIDDKPVYHFKVPETPKKIYGICIYFEGSGSIQHVSFENDSSTLYNSNFNLKKKRISN</sequence>
<protein>
    <submittedName>
        <fullName evidence="2">Uncharacterized protein</fullName>
    </submittedName>
</protein>
<keyword evidence="1" id="KW-0812">Transmembrane</keyword>
<evidence type="ECO:0000256" key="1">
    <source>
        <dbReference type="SAM" id="Phobius"/>
    </source>
</evidence>
<proteinExistence type="predicted"/>
<accession>A0A5B2TWM1</accession>
<keyword evidence="1" id="KW-1133">Transmembrane helix</keyword>
<keyword evidence="1" id="KW-0472">Membrane</keyword>
<comment type="caution">
    <text evidence="2">The sequence shown here is derived from an EMBL/GenBank/DDBJ whole genome shotgun (WGS) entry which is preliminary data.</text>
</comment>
<dbReference type="Proteomes" id="UP000323188">
    <property type="component" value="Unassembled WGS sequence"/>
</dbReference>
<dbReference type="RefSeq" id="WP_154917082.1">
    <property type="nucleotide sequence ID" value="NZ_VUOE01000001.1"/>
</dbReference>
<dbReference type="EMBL" id="VUOE01000001">
    <property type="protein sequence ID" value="KAA2218513.1"/>
    <property type="molecule type" value="Genomic_DNA"/>
</dbReference>
<feature type="transmembrane region" description="Helical" evidence="1">
    <location>
        <begin position="109"/>
        <end position="127"/>
    </location>
</feature>
<evidence type="ECO:0000313" key="2">
    <source>
        <dbReference type="EMBL" id="KAA2218513.1"/>
    </source>
</evidence>
<organism evidence="2 3">
    <name type="scientific">Maribacter flavus</name>
    <dbReference type="NCBI Taxonomy" id="1658664"/>
    <lineage>
        <taxon>Bacteria</taxon>
        <taxon>Pseudomonadati</taxon>
        <taxon>Bacteroidota</taxon>
        <taxon>Flavobacteriia</taxon>
        <taxon>Flavobacteriales</taxon>
        <taxon>Flavobacteriaceae</taxon>
        <taxon>Maribacter</taxon>
    </lineage>
</organism>
<evidence type="ECO:0000313" key="3">
    <source>
        <dbReference type="Proteomes" id="UP000323188"/>
    </source>
</evidence>
<gene>
    <name evidence="2" type="ORF">F0361_02510</name>
</gene>
<name>A0A5B2TWM1_9FLAO</name>
<reference evidence="2 3" key="1">
    <citation type="submission" date="2019-09" db="EMBL/GenBank/DDBJ databases">
        <authorList>
            <person name="Khan S.A."/>
            <person name="Jeon C.O."/>
            <person name="Chun B.H."/>
            <person name="Jeong S.E."/>
        </authorList>
    </citation>
    <scope>NUCLEOTIDE SEQUENCE [LARGE SCALE GENOMIC DNA]</scope>
    <source>
        <strain evidence="2 3">KCTC 42508</strain>
    </source>
</reference>